<dbReference type="GO" id="GO:0009055">
    <property type="term" value="F:electron transfer activity"/>
    <property type="evidence" value="ECO:0007669"/>
    <property type="project" value="TreeGrafter"/>
</dbReference>
<protein>
    <submittedName>
        <fullName evidence="13">Cytochrome c nitrate reductase, small subunit</fullName>
    </submittedName>
</protein>
<dbReference type="OrthoDB" id="9791652at2"/>
<dbReference type="InterPro" id="IPR038266">
    <property type="entry name" value="NapC/NirT_cytc_sf"/>
</dbReference>
<proteinExistence type="inferred from homology"/>
<keyword evidence="5" id="KW-0349">Heme</keyword>
<dbReference type="STRING" id="1855912.LuPra_01233"/>
<dbReference type="KEGG" id="abac:LuPra_01233"/>
<dbReference type="Gene3D" id="1.10.3820.10">
    <property type="entry name" value="Di-heme elbow motif domain"/>
    <property type="match status" value="1"/>
</dbReference>
<dbReference type="InterPro" id="IPR051174">
    <property type="entry name" value="Cytochrome_c-type_ET"/>
</dbReference>
<dbReference type="PANTHER" id="PTHR30333:SF1">
    <property type="entry name" value="CYTOCHROME C-TYPE PROTEIN NAPC"/>
    <property type="match status" value="1"/>
</dbReference>
<organism evidence="13 14">
    <name type="scientific">Luteitalea pratensis</name>
    <dbReference type="NCBI Taxonomy" id="1855912"/>
    <lineage>
        <taxon>Bacteria</taxon>
        <taxon>Pseudomonadati</taxon>
        <taxon>Acidobacteriota</taxon>
        <taxon>Vicinamibacteria</taxon>
        <taxon>Vicinamibacterales</taxon>
        <taxon>Vicinamibacteraceae</taxon>
        <taxon>Luteitalea</taxon>
    </lineage>
</organism>
<keyword evidence="11 12" id="KW-0472">Membrane</keyword>
<gene>
    <name evidence="13" type="primary">nas</name>
    <name evidence="13" type="ORF">LuPra_01233</name>
</gene>
<evidence type="ECO:0000313" key="13">
    <source>
        <dbReference type="EMBL" id="AMY08045.1"/>
    </source>
</evidence>
<keyword evidence="6 12" id="KW-0812">Transmembrane</keyword>
<dbReference type="EMBL" id="CP015136">
    <property type="protein sequence ID" value="AMY08045.1"/>
    <property type="molecule type" value="Genomic_DNA"/>
</dbReference>
<dbReference type="GO" id="GO:0046872">
    <property type="term" value="F:metal ion binding"/>
    <property type="evidence" value="ECO:0007669"/>
    <property type="project" value="UniProtKB-KW"/>
</dbReference>
<dbReference type="GO" id="GO:0009061">
    <property type="term" value="P:anaerobic respiration"/>
    <property type="evidence" value="ECO:0007669"/>
    <property type="project" value="TreeGrafter"/>
</dbReference>
<evidence type="ECO:0000256" key="11">
    <source>
        <dbReference type="ARBA" id="ARBA00023136"/>
    </source>
</evidence>
<dbReference type="AlphaFoldDB" id="A0A143PHN3"/>
<keyword evidence="3" id="KW-0813">Transport</keyword>
<keyword evidence="4" id="KW-1003">Cell membrane</keyword>
<dbReference type="GO" id="GO:0005886">
    <property type="term" value="C:plasma membrane"/>
    <property type="evidence" value="ECO:0007669"/>
    <property type="project" value="UniProtKB-SubCell"/>
</dbReference>
<keyword evidence="8" id="KW-0249">Electron transport</keyword>
<evidence type="ECO:0000256" key="3">
    <source>
        <dbReference type="ARBA" id="ARBA00022448"/>
    </source>
</evidence>
<evidence type="ECO:0000256" key="12">
    <source>
        <dbReference type="SAM" id="Phobius"/>
    </source>
</evidence>
<dbReference type="SUPFAM" id="SSF48695">
    <property type="entry name" value="Multiheme cytochromes"/>
    <property type="match status" value="2"/>
</dbReference>
<name>A0A143PHN3_LUTPR</name>
<reference evidence="14" key="2">
    <citation type="submission" date="2016-04" db="EMBL/GenBank/DDBJ databases">
        <title>First Complete Genome Sequence of a Subdivision 6 Acidobacterium.</title>
        <authorList>
            <person name="Huang S."/>
            <person name="Vieira S."/>
            <person name="Bunk B."/>
            <person name="Riedel T."/>
            <person name="Sproeer C."/>
            <person name="Overmann J."/>
        </authorList>
    </citation>
    <scope>NUCLEOTIDE SEQUENCE [LARGE SCALE GENOMIC DNA]</scope>
    <source>
        <strain evidence="14">DSM 100886 HEG_-6_39</strain>
    </source>
</reference>
<reference evidence="13 14" key="1">
    <citation type="journal article" date="2016" name="Genome Announc.">
        <title>First Complete Genome Sequence of a Subdivision 6 Acidobacterium Strain.</title>
        <authorList>
            <person name="Huang S."/>
            <person name="Vieira S."/>
            <person name="Bunk B."/>
            <person name="Riedel T."/>
            <person name="Sproer C."/>
            <person name="Overmann J."/>
        </authorList>
    </citation>
    <scope>NUCLEOTIDE SEQUENCE [LARGE SCALE GENOMIC DNA]</scope>
    <source>
        <strain evidence="14">DSM 100886 HEG_-6_39</strain>
    </source>
</reference>
<evidence type="ECO:0000256" key="9">
    <source>
        <dbReference type="ARBA" id="ARBA00022989"/>
    </source>
</evidence>
<sequence>MTEDGRPILPRAFTAHPVAAFGTALTTLSAVLFVLLFIVESIGILENPYLGLLNFVLLPALFVLGLLLIPTGTWLARRRARQGKAPFAWPSLDLRDTRVRGWVLLLAIATVANTLLVTAAGVEAIHYMDSPVFCGQVCHTQMDPHYVQWQRGPAHTKVACAGCHIGTGAQGFVMAKTRGTAQLMQVITGKYPTPVPSPIEYRPPTIQTCGRCHGATRWTGERRRLFTDIGDDQANTPTQTLLTLLVGGTKPDGSASGFHWHASKDVEVDYVATDESRGKIPWVRVKNAKGEVKEFVVDGFDAAKAGGEHRRMDCVDCHNKVAHPFIASAERAVDRAFADGRLDASLPYLRREAVKLLKAEYPTHEQARTAIASALEKFYAGEGAVAGPVDAGRVKAASDLLVDLHGAYVFPAMKVTFGTYTSNAGHTDTDGCFRCHDDEHKAKDGSVIKQDCETCHREEEIAPATQ</sequence>
<evidence type="ECO:0000256" key="10">
    <source>
        <dbReference type="ARBA" id="ARBA00023004"/>
    </source>
</evidence>
<comment type="subcellular location">
    <subcellularLocation>
        <location evidence="1">Cell membrane</location>
    </subcellularLocation>
</comment>
<evidence type="ECO:0000256" key="2">
    <source>
        <dbReference type="ARBA" id="ARBA00007395"/>
    </source>
</evidence>
<evidence type="ECO:0000256" key="7">
    <source>
        <dbReference type="ARBA" id="ARBA00022723"/>
    </source>
</evidence>
<evidence type="ECO:0000256" key="1">
    <source>
        <dbReference type="ARBA" id="ARBA00004236"/>
    </source>
</evidence>
<comment type="similarity">
    <text evidence="2">Belongs to the NapC/NirT/NrfH family.</text>
</comment>
<feature type="transmembrane region" description="Helical" evidence="12">
    <location>
        <begin position="102"/>
        <end position="122"/>
    </location>
</feature>
<keyword evidence="7" id="KW-0479">Metal-binding</keyword>
<evidence type="ECO:0000256" key="4">
    <source>
        <dbReference type="ARBA" id="ARBA00022475"/>
    </source>
</evidence>
<dbReference type="InterPro" id="IPR036280">
    <property type="entry name" value="Multihaem_cyt_sf"/>
</dbReference>
<dbReference type="RefSeq" id="WP_110169915.1">
    <property type="nucleotide sequence ID" value="NZ_CP015136.1"/>
</dbReference>
<keyword evidence="10" id="KW-0408">Iron</keyword>
<keyword evidence="14" id="KW-1185">Reference proteome</keyword>
<evidence type="ECO:0000256" key="8">
    <source>
        <dbReference type="ARBA" id="ARBA00022982"/>
    </source>
</evidence>
<evidence type="ECO:0000313" key="14">
    <source>
        <dbReference type="Proteomes" id="UP000076079"/>
    </source>
</evidence>
<accession>A0A143PHN3</accession>
<evidence type="ECO:0000256" key="6">
    <source>
        <dbReference type="ARBA" id="ARBA00022692"/>
    </source>
</evidence>
<dbReference type="Proteomes" id="UP000076079">
    <property type="component" value="Chromosome"/>
</dbReference>
<feature type="transmembrane region" description="Helical" evidence="12">
    <location>
        <begin position="51"/>
        <end position="76"/>
    </location>
</feature>
<feature type="transmembrane region" description="Helical" evidence="12">
    <location>
        <begin position="12"/>
        <end position="39"/>
    </location>
</feature>
<evidence type="ECO:0000256" key="5">
    <source>
        <dbReference type="ARBA" id="ARBA00022617"/>
    </source>
</evidence>
<keyword evidence="9 12" id="KW-1133">Transmembrane helix</keyword>
<dbReference type="PANTHER" id="PTHR30333">
    <property type="entry name" value="CYTOCHROME C-TYPE PROTEIN"/>
    <property type="match status" value="1"/>
</dbReference>